<dbReference type="PROSITE" id="PS50104">
    <property type="entry name" value="TIR"/>
    <property type="match status" value="1"/>
</dbReference>
<dbReference type="InterPro" id="IPR035897">
    <property type="entry name" value="Toll_tir_struct_dom_sf"/>
</dbReference>
<dbReference type="SUPFAM" id="SSF52200">
    <property type="entry name" value="Toll/Interleukin receptor TIR domain"/>
    <property type="match status" value="1"/>
</dbReference>
<dbReference type="RefSeq" id="XP_035662088.1">
    <property type="nucleotide sequence ID" value="XM_035806195.1"/>
</dbReference>
<dbReference type="OrthoDB" id="72369at2759"/>
<sequence length="202" mass="23282">MPDTEHSFQVRGIFDRQEGRVSEIIQLQTLLTDNLQKECEDGCTARQFLKDFCIIGDKTYKDWMEKLCKTLEGTWGLTGWLLDRDSDPGTFKLENLEWQKLNCKKVILVFGESSDKTLYEEMNLQTALIGFLKDTKQGGEQRLIPIKMSSTVELPSYMSALEELTFENNKYFWKRLITGLTDKHICVMDNKNGEVKTVSSSV</sequence>
<dbReference type="InterPro" id="IPR000157">
    <property type="entry name" value="TIR_dom"/>
</dbReference>
<reference evidence="2" key="1">
    <citation type="journal article" date="2020" name="Nat. Ecol. Evol.">
        <title>Deeply conserved synteny resolves early events in vertebrate evolution.</title>
        <authorList>
            <person name="Simakov O."/>
            <person name="Marletaz F."/>
            <person name="Yue J.X."/>
            <person name="O'Connell B."/>
            <person name="Jenkins J."/>
            <person name="Brandt A."/>
            <person name="Calef R."/>
            <person name="Tung C.H."/>
            <person name="Huang T.K."/>
            <person name="Schmutz J."/>
            <person name="Satoh N."/>
            <person name="Yu J.K."/>
            <person name="Putnam N.H."/>
            <person name="Green R.E."/>
            <person name="Rokhsar D.S."/>
        </authorList>
    </citation>
    <scope>NUCLEOTIDE SEQUENCE [LARGE SCALE GENOMIC DNA]</scope>
    <source>
        <strain evidence="2">S238N-H82</strain>
    </source>
</reference>
<dbReference type="Proteomes" id="UP000001554">
    <property type="component" value="Chromosome 18"/>
</dbReference>
<reference evidence="3" key="2">
    <citation type="submission" date="2025-08" db="UniProtKB">
        <authorList>
            <consortium name="RefSeq"/>
        </authorList>
    </citation>
    <scope>IDENTIFICATION</scope>
    <source>
        <strain evidence="3">S238N-H82</strain>
        <tissue evidence="3">Testes</tissue>
    </source>
</reference>
<name>A0A9J7HMC0_BRAFL</name>
<protein>
    <submittedName>
        <fullName evidence="3">Uncharacterized protein LOC118406265</fullName>
    </submittedName>
</protein>
<evidence type="ECO:0000313" key="3">
    <source>
        <dbReference type="RefSeq" id="XP_035662088.1"/>
    </source>
</evidence>
<feature type="domain" description="TIR" evidence="1">
    <location>
        <begin position="48"/>
        <end position="180"/>
    </location>
</feature>
<dbReference type="GeneID" id="118406265"/>
<evidence type="ECO:0000313" key="2">
    <source>
        <dbReference type="Proteomes" id="UP000001554"/>
    </source>
</evidence>
<evidence type="ECO:0000259" key="1">
    <source>
        <dbReference type="PROSITE" id="PS50104"/>
    </source>
</evidence>
<dbReference type="AlphaFoldDB" id="A0A9J7HMC0"/>
<gene>
    <name evidence="3" type="primary">LOC118406265</name>
</gene>
<keyword evidence="2" id="KW-1185">Reference proteome</keyword>
<accession>A0A9J7HMC0</accession>
<dbReference type="Gene3D" id="3.40.50.10140">
    <property type="entry name" value="Toll/interleukin-1 receptor homology (TIR) domain"/>
    <property type="match status" value="1"/>
</dbReference>
<organism evidence="2 3">
    <name type="scientific">Branchiostoma floridae</name>
    <name type="common">Florida lancelet</name>
    <name type="synonym">Amphioxus</name>
    <dbReference type="NCBI Taxonomy" id="7739"/>
    <lineage>
        <taxon>Eukaryota</taxon>
        <taxon>Metazoa</taxon>
        <taxon>Chordata</taxon>
        <taxon>Cephalochordata</taxon>
        <taxon>Leptocardii</taxon>
        <taxon>Amphioxiformes</taxon>
        <taxon>Branchiostomatidae</taxon>
        <taxon>Branchiostoma</taxon>
    </lineage>
</organism>
<proteinExistence type="predicted"/>
<dbReference type="KEGG" id="bfo:118406265"/>
<dbReference type="GO" id="GO:0007165">
    <property type="term" value="P:signal transduction"/>
    <property type="evidence" value="ECO:0007669"/>
    <property type="project" value="InterPro"/>
</dbReference>